<feature type="transmembrane region" description="Helical" evidence="2">
    <location>
        <begin position="361"/>
        <end position="381"/>
    </location>
</feature>
<proteinExistence type="inferred from homology"/>
<feature type="transmembrane region" description="Helical" evidence="2">
    <location>
        <begin position="401"/>
        <end position="429"/>
    </location>
</feature>
<feature type="transmembrane region" description="Helical" evidence="2">
    <location>
        <begin position="493"/>
        <end position="515"/>
    </location>
</feature>
<feature type="transmembrane region" description="Helical" evidence="2">
    <location>
        <begin position="315"/>
        <end position="336"/>
    </location>
</feature>
<comment type="caution">
    <text evidence="4">The sequence shown here is derived from an EMBL/GenBank/DDBJ whole genome shotgun (WGS) entry which is preliminary data.</text>
</comment>
<feature type="transmembrane region" description="Helical" evidence="2">
    <location>
        <begin position="527"/>
        <end position="550"/>
    </location>
</feature>
<feature type="transmembrane region" description="Helical" evidence="2">
    <location>
        <begin position="595"/>
        <end position="615"/>
    </location>
</feature>
<evidence type="ECO:0000259" key="3">
    <source>
        <dbReference type="Pfam" id="PF02129"/>
    </source>
</evidence>
<keyword evidence="4" id="KW-0378">Hydrolase</keyword>
<dbReference type="InterPro" id="IPR050261">
    <property type="entry name" value="FrsA_esterase"/>
</dbReference>
<feature type="transmembrane region" description="Helical" evidence="2">
    <location>
        <begin position="449"/>
        <end position="473"/>
    </location>
</feature>
<evidence type="ECO:0000256" key="2">
    <source>
        <dbReference type="SAM" id="Phobius"/>
    </source>
</evidence>
<dbReference type="InterPro" id="IPR029058">
    <property type="entry name" value="AB_hydrolase_fold"/>
</dbReference>
<accession>A0A852SJ55</accession>
<gene>
    <name evidence="4" type="ORF">BJ972_001648</name>
</gene>
<comment type="similarity">
    <text evidence="1">Belongs to the AB hydrolase superfamily.</text>
</comment>
<sequence>MRNGLLRRNSFWLVCSLVLFLISAVGASLVQTNAGSVTVKDLKWETSSGRMLNALLFKPATATAENTAPAIVVSHGWWNNREMQDANYVELARRGYVVISIDMYGHGNSDDLPNDELAVGGTGMYDAVKLIADLPYVDTDRIGVTGHSNGARAANFSVAIDNEAETPLISAVVLVDNDPVYTNADNDNAYFNLYGDRDVAVVQAEYDEFFFRSYSPEGVALTAPRDYITTPNAQSFLHFGENPADITDERSADEIYTEDIDGTEAMRAIYPQSQTHPWSTISKGAVTDTLTFFDEALGTPNEIDPAAQVWQWKEFFTTLGLVGFGIFLVAFTRALLETRAFRALKAAAPVTALAPSRRGLAWFWGGLVVSALFSGWSYIALSQASWLSPIVFNGAPSIVPQGAVFFIALWAAINGLAGLVIMTVSYLAFGRRNGVDLRQNGVLPGWKAFFHAIGLAGVTTAAAFTIVFVLDYFFTTDFRFWVIAVKWFPADKIWLAFFVLPLFLIYFVANSVAINAFNHVSLRNREWINTAVLALFNSLAPIVLVVAQYVTFFTSGELIPGFGGIFSIWLFPVIVILAVTAVISRKIYRATNNPYIAGFLNALVVALISASNSLVVTY</sequence>
<feature type="transmembrane region" description="Helical" evidence="2">
    <location>
        <begin position="562"/>
        <end position="583"/>
    </location>
</feature>
<dbReference type="PANTHER" id="PTHR22946:SF8">
    <property type="entry name" value="ACETYL XYLAN ESTERASE DOMAIN-CONTAINING PROTEIN"/>
    <property type="match status" value="1"/>
</dbReference>
<dbReference type="EMBL" id="JACCBI010000001">
    <property type="protein sequence ID" value="NYD67129.1"/>
    <property type="molecule type" value="Genomic_DNA"/>
</dbReference>
<dbReference type="GO" id="GO:0016787">
    <property type="term" value="F:hydrolase activity"/>
    <property type="evidence" value="ECO:0007669"/>
    <property type="project" value="UniProtKB-KW"/>
</dbReference>
<reference evidence="4 5" key="1">
    <citation type="submission" date="2020-07" db="EMBL/GenBank/DDBJ databases">
        <title>Sequencing the genomes of 1000 actinobacteria strains.</title>
        <authorList>
            <person name="Klenk H.-P."/>
        </authorList>
    </citation>
    <scope>NUCLEOTIDE SEQUENCE [LARGE SCALE GENOMIC DNA]</scope>
    <source>
        <strain evidence="4 5">DSM 23870</strain>
    </source>
</reference>
<evidence type="ECO:0000313" key="5">
    <source>
        <dbReference type="Proteomes" id="UP000581087"/>
    </source>
</evidence>
<name>A0A852SJ55_9MICO</name>
<dbReference type="InterPro" id="IPR000383">
    <property type="entry name" value="Xaa-Pro-like_dom"/>
</dbReference>
<dbReference type="Pfam" id="PF02129">
    <property type="entry name" value="Peptidase_S15"/>
    <property type="match status" value="1"/>
</dbReference>
<dbReference type="Proteomes" id="UP000581087">
    <property type="component" value="Unassembled WGS sequence"/>
</dbReference>
<keyword evidence="2" id="KW-0812">Transmembrane</keyword>
<organism evidence="4 5">
    <name type="scientific">Agromyces atrinae</name>
    <dbReference type="NCBI Taxonomy" id="592376"/>
    <lineage>
        <taxon>Bacteria</taxon>
        <taxon>Bacillati</taxon>
        <taxon>Actinomycetota</taxon>
        <taxon>Actinomycetes</taxon>
        <taxon>Micrococcales</taxon>
        <taxon>Microbacteriaceae</taxon>
        <taxon>Agromyces</taxon>
    </lineage>
</organism>
<evidence type="ECO:0000256" key="1">
    <source>
        <dbReference type="ARBA" id="ARBA00008645"/>
    </source>
</evidence>
<dbReference type="RefSeq" id="WP_179419934.1">
    <property type="nucleotide sequence ID" value="NZ_JACCBI010000001.1"/>
</dbReference>
<dbReference type="SUPFAM" id="SSF53474">
    <property type="entry name" value="alpha/beta-Hydrolases"/>
    <property type="match status" value="1"/>
</dbReference>
<dbReference type="PANTHER" id="PTHR22946">
    <property type="entry name" value="DIENELACTONE HYDROLASE DOMAIN-CONTAINING PROTEIN-RELATED"/>
    <property type="match status" value="1"/>
</dbReference>
<protein>
    <submittedName>
        <fullName evidence="4">Dienelactone hydrolase</fullName>
    </submittedName>
</protein>
<dbReference type="AlphaFoldDB" id="A0A852SJ55"/>
<evidence type="ECO:0000313" key="4">
    <source>
        <dbReference type="EMBL" id="NYD67129.1"/>
    </source>
</evidence>
<dbReference type="Gene3D" id="3.40.50.1820">
    <property type="entry name" value="alpha/beta hydrolase"/>
    <property type="match status" value="1"/>
</dbReference>
<keyword evidence="2" id="KW-1133">Transmembrane helix</keyword>
<keyword evidence="2" id="KW-0472">Membrane</keyword>
<feature type="domain" description="Xaa-Pro dipeptidyl-peptidase-like" evidence="3">
    <location>
        <begin position="50"/>
        <end position="153"/>
    </location>
</feature>